<gene>
    <name evidence="1" type="ORF">PACLA_8A042614</name>
</gene>
<dbReference type="InterPro" id="IPR043502">
    <property type="entry name" value="DNA/RNA_pol_sf"/>
</dbReference>
<accession>A0A6S7HE32</accession>
<evidence type="ECO:0000313" key="2">
    <source>
        <dbReference type="Proteomes" id="UP001152795"/>
    </source>
</evidence>
<dbReference type="PANTHER" id="PTHR11439">
    <property type="entry name" value="GAG-POL-RELATED RETROTRANSPOSON"/>
    <property type="match status" value="1"/>
</dbReference>
<dbReference type="SUPFAM" id="SSF56672">
    <property type="entry name" value="DNA/RNA polymerases"/>
    <property type="match status" value="1"/>
</dbReference>
<dbReference type="AlphaFoldDB" id="A0A6S7HE32"/>
<comment type="caution">
    <text evidence="1">The sequence shown here is derived from an EMBL/GenBank/DDBJ whole genome shotgun (WGS) entry which is preliminary data.</text>
</comment>
<dbReference type="CDD" id="cd09272">
    <property type="entry name" value="RNase_HI_RT_Ty1"/>
    <property type="match status" value="1"/>
</dbReference>
<dbReference type="InterPro" id="IPR013103">
    <property type="entry name" value="RVT_2"/>
</dbReference>
<dbReference type="OrthoDB" id="413361at2759"/>
<dbReference type="EMBL" id="CACRXK020002375">
    <property type="protein sequence ID" value="CAB3994021.1"/>
    <property type="molecule type" value="Genomic_DNA"/>
</dbReference>
<sequence length="454" mass="51826">MQAEYESLMDNKINTWTLVDEPEDQQVLPGKWVYKVKYGANGQVDTLKARYVAKGYAQIEDLDFFDTYAPTCKPETFRILLATAARKDLYLGQMDVKSAYLHSKIEEEIYLEQPEGFVKKASSGQKLVCKLNKSIYGLKQAAKNWYEALTSLLLKKGFKRSCNDYCLFVRKEENGTFSYVLVWVDDIVVAGATEEAINEIKSMLNENFKMDDRGDLNWFLGMQILRSHDKITVDQMKYIETVLQEFNMSDCKAVATPGELSRFLDKPDESHWKAAKRVLRYLKGTTDLRLTFVKNSSCDIVGDSDADWSGDLNDRKSTTGYYFKFEGNGGAISWEVKKQATVALSTAEAEYQAMAAAAQEAIYLRALLKDFGFPMEKATDIGEDNQSCIKMCHNPVMHKRSKHIDTKLHFIRERVENKEIKIHYVPTEEMTADILTKSLPRVKVAKHRTVLLGN</sequence>
<evidence type="ECO:0000313" key="1">
    <source>
        <dbReference type="EMBL" id="CAB3994021.1"/>
    </source>
</evidence>
<keyword evidence="2" id="KW-1185">Reference proteome</keyword>
<reference evidence="1" key="1">
    <citation type="submission" date="2020-04" db="EMBL/GenBank/DDBJ databases">
        <authorList>
            <person name="Alioto T."/>
            <person name="Alioto T."/>
            <person name="Gomez Garrido J."/>
        </authorList>
    </citation>
    <scope>NUCLEOTIDE SEQUENCE</scope>
    <source>
        <strain evidence="1">A484AB</strain>
    </source>
</reference>
<organism evidence="1 2">
    <name type="scientific">Paramuricea clavata</name>
    <name type="common">Red gorgonian</name>
    <name type="synonym">Violescent sea-whip</name>
    <dbReference type="NCBI Taxonomy" id="317549"/>
    <lineage>
        <taxon>Eukaryota</taxon>
        <taxon>Metazoa</taxon>
        <taxon>Cnidaria</taxon>
        <taxon>Anthozoa</taxon>
        <taxon>Octocorallia</taxon>
        <taxon>Malacalcyonacea</taxon>
        <taxon>Plexauridae</taxon>
        <taxon>Paramuricea</taxon>
    </lineage>
</organism>
<dbReference type="PANTHER" id="PTHR11439:SF483">
    <property type="entry name" value="PEPTIDE SYNTHASE GLIP-LIKE, PUTATIVE (AFU_ORTHOLOGUE AFUA_3G12920)-RELATED"/>
    <property type="match status" value="1"/>
</dbReference>
<protein>
    <submittedName>
        <fullName evidence="1">Uncharacterized protein</fullName>
    </submittedName>
</protein>
<proteinExistence type="predicted"/>
<dbReference type="Pfam" id="PF07727">
    <property type="entry name" value="RVT_2"/>
    <property type="match status" value="1"/>
</dbReference>
<name>A0A6S7HE32_PARCT</name>
<dbReference type="Proteomes" id="UP001152795">
    <property type="component" value="Unassembled WGS sequence"/>
</dbReference>